<dbReference type="AlphaFoldDB" id="A0AAJ1EKS1"/>
<evidence type="ECO:0000256" key="3">
    <source>
        <dbReference type="ARBA" id="ARBA00038374"/>
    </source>
</evidence>
<gene>
    <name evidence="4" type="ORF">K8G79_08845</name>
</gene>
<dbReference type="GO" id="GO:0006508">
    <property type="term" value="P:proteolysis"/>
    <property type="evidence" value="ECO:0007669"/>
    <property type="project" value="UniProtKB-KW"/>
</dbReference>
<dbReference type="EMBL" id="JAIOIU010000105">
    <property type="protein sequence ID" value="MBZ0160227.1"/>
    <property type="molecule type" value="Genomic_DNA"/>
</dbReference>
<reference evidence="4 5" key="1">
    <citation type="journal article" date="2021" name="bioRxiv">
        <title>Unraveling nitrogen, sulfur and carbon metabolic pathways and microbial community transcriptional responses to substrate deprivation and toxicity stresses in a bioreactor mimicking anoxic brackish coastal sediment conditions.</title>
        <authorList>
            <person name="Martins P.D."/>
            <person name="Echeveste M.J."/>
            <person name="Arshad A."/>
            <person name="Kurth J."/>
            <person name="Ouboter H."/>
            <person name="Jetten M.S.M."/>
            <person name="Welte C.U."/>
        </authorList>
    </citation>
    <scope>NUCLEOTIDE SEQUENCE [LARGE SCALE GENOMIC DNA]</scope>
    <source>
        <strain evidence="4">MAG_38</strain>
    </source>
</reference>
<keyword evidence="2" id="KW-0378">Hydrolase</keyword>
<dbReference type="InterPro" id="IPR051454">
    <property type="entry name" value="RNA/ubiquinone_mod_enzymes"/>
</dbReference>
<evidence type="ECO:0000313" key="5">
    <source>
        <dbReference type="Proteomes" id="UP001197609"/>
    </source>
</evidence>
<dbReference type="Pfam" id="PF01136">
    <property type="entry name" value="Peptidase_U32"/>
    <property type="match status" value="1"/>
</dbReference>
<dbReference type="PANTHER" id="PTHR30217">
    <property type="entry name" value="PEPTIDASE U32 FAMILY"/>
    <property type="match status" value="1"/>
</dbReference>
<dbReference type="InterPro" id="IPR001539">
    <property type="entry name" value="Peptidase_U32"/>
</dbReference>
<evidence type="ECO:0000256" key="1">
    <source>
        <dbReference type="ARBA" id="ARBA00022670"/>
    </source>
</evidence>
<organism evidence="4 5">
    <name type="scientific">Candidatus Methylomirabilis tolerans</name>
    <dbReference type="NCBI Taxonomy" id="3123416"/>
    <lineage>
        <taxon>Bacteria</taxon>
        <taxon>Candidatus Methylomirabilota</taxon>
        <taxon>Candidatus Methylomirabilia</taxon>
        <taxon>Candidatus Methylomirabilales</taxon>
        <taxon>Candidatus Methylomirabilaceae</taxon>
        <taxon>Candidatus Methylomirabilis</taxon>
    </lineage>
</organism>
<dbReference type="Proteomes" id="UP001197609">
    <property type="component" value="Unassembled WGS sequence"/>
</dbReference>
<dbReference type="PANTHER" id="PTHR30217:SF6">
    <property type="entry name" value="TRNA HYDROXYLATION PROTEIN P"/>
    <property type="match status" value="1"/>
</dbReference>
<keyword evidence="1" id="KW-0645">Protease</keyword>
<protein>
    <submittedName>
        <fullName evidence="4">U32 family peptidase</fullName>
    </submittedName>
</protein>
<evidence type="ECO:0000256" key="2">
    <source>
        <dbReference type="ARBA" id="ARBA00022801"/>
    </source>
</evidence>
<name>A0AAJ1EKS1_9BACT</name>
<sequence length="306" mass="34299">MFELSTHIPGPKQLHEIDLSAYDALYLGDYTCPLYPGNFSRHIETLTSGVERVKSLGKKCYLSLYAIPKDSDLVWIKELLQGARELPLDGVEVHNMGLLRMVREILGDIPIHLGVFGNLYTHETARVLQAYGVERVFPNAELSLEELIYIRDHSPVQVIVPLHGKIPLAISGTCFVTDYTGQVPLHCEESCSQGHWLTHEEWELKSIGRANLSGKDLCMLEYLDRLVQSDLNLFYIYTLGETGAYVETAGRVYREALHKAQSGEECAAEPWLHQLRSVSHSGLCNGFYFGVSGQEYLSPQALSQTA</sequence>
<proteinExistence type="inferred from homology"/>
<comment type="caution">
    <text evidence="4">The sequence shown here is derived from an EMBL/GenBank/DDBJ whole genome shotgun (WGS) entry which is preliminary data.</text>
</comment>
<dbReference type="GO" id="GO:0008233">
    <property type="term" value="F:peptidase activity"/>
    <property type="evidence" value="ECO:0007669"/>
    <property type="project" value="UniProtKB-KW"/>
</dbReference>
<accession>A0AAJ1EKS1</accession>
<evidence type="ECO:0000313" key="4">
    <source>
        <dbReference type="EMBL" id="MBZ0160227.1"/>
    </source>
</evidence>
<comment type="similarity">
    <text evidence="3">Belongs to the peptidase U32 family.</text>
</comment>